<dbReference type="PANTHER" id="PTHR11076:SF33">
    <property type="entry name" value="DNA POLYMERASE KAPPA"/>
    <property type="match status" value="1"/>
</dbReference>
<evidence type="ECO:0000256" key="10">
    <source>
        <dbReference type="ARBA" id="ARBA00022763"/>
    </source>
</evidence>
<keyword evidence="6 16" id="KW-0808">Transferase</keyword>
<dbReference type="GO" id="GO:0003684">
    <property type="term" value="F:damaged DNA binding"/>
    <property type="evidence" value="ECO:0007669"/>
    <property type="project" value="InterPro"/>
</dbReference>
<feature type="binding site" evidence="16">
    <location>
        <position position="108"/>
    </location>
    <ligand>
        <name>Mg(2+)</name>
        <dbReference type="ChEBI" id="CHEBI:18420"/>
    </ligand>
</feature>
<dbReference type="GO" id="GO:0005829">
    <property type="term" value="C:cytosol"/>
    <property type="evidence" value="ECO:0007669"/>
    <property type="project" value="TreeGrafter"/>
</dbReference>
<evidence type="ECO:0000256" key="13">
    <source>
        <dbReference type="ARBA" id="ARBA00023125"/>
    </source>
</evidence>
<dbReference type="InterPro" id="IPR017961">
    <property type="entry name" value="DNA_pol_Y-fam_little_finger"/>
</dbReference>
<dbReference type="GO" id="GO:0042276">
    <property type="term" value="P:error-prone translesion synthesis"/>
    <property type="evidence" value="ECO:0007669"/>
    <property type="project" value="TreeGrafter"/>
</dbReference>
<feature type="binding site" evidence="16">
    <location>
        <position position="12"/>
    </location>
    <ligand>
        <name>Mg(2+)</name>
        <dbReference type="ChEBI" id="CHEBI:18420"/>
    </ligand>
</feature>
<dbReference type="FunFam" id="3.30.1490.100:FF:000004">
    <property type="entry name" value="DNA polymerase IV"/>
    <property type="match status" value="1"/>
</dbReference>
<dbReference type="FunCoup" id="U2E007">
    <property type="interactions" value="393"/>
</dbReference>
<feature type="active site" evidence="16">
    <location>
        <position position="109"/>
    </location>
</feature>
<dbReference type="CDD" id="cd03586">
    <property type="entry name" value="PolY_Pol_IV_kappa"/>
    <property type="match status" value="1"/>
</dbReference>
<reference evidence="18 19" key="2">
    <citation type="journal article" date="2013" name="PLoS ONE">
        <title>INDIGO - INtegrated Data Warehouse of MIcrobial GenOmes with Examples from the Red Sea Extremophiles.</title>
        <authorList>
            <person name="Alam I."/>
            <person name="Antunes A."/>
            <person name="Kamau A.A."/>
            <person name="Ba Alawi W."/>
            <person name="Kalkatawi M."/>
            <person name="Stingl U."/>
            <person name="Bajic V.B."/>
        </authorList>
    </citation>
    <scope>NUCLEOTIDE SEQUENCE [LARGE SCALE GENOMIC DNA]</scope>
    <source>
        <strain evidence="18 19">SSD-17B</strain>
    </source>
</reference>
<keyword evidence="12 16" id="KW-0239">DNA-directed DNA polymerase</keyword>
<evidence type="ECO:0000256" key="1">
    <source>
        <dbReference type="ARBA" id="ARBA00004496"/>
    </source>
</evidence>
<dbReference type="OrthoDB" id="9808813at2"/>
<evidence type="ECO:0000256" key="6">
    <source>
        <dbReference type="ARBA" id="ARBA00022679"/>
    </source>
</evidence>
<dbReference type="GO" id="GO:0006281">
    <property type="term" value="P:DNA repair"/>
    <property type="evidence" value="ECO:0007669"/>
    <property type="project" value="UniProtKB-UniRule"/>
</dbReference>
<dbReference type="EC" id="2.7.7.7" evidence="16"/>
<dbReference type="InterPro" id="IPR043502">
    <property type="entry name" value="DNA/RNA_pol_sf"/>
</dbReference>
<evidence type="ECO:0000256" key="5">
    <source>
        <dbReference type="ARBA" id="ARBA00022490"/>
    </source>
</evidence>
<dbReference type="RefSeq" id="WP_008826127.1">
    <property type="nucleotide sequence ID" value="NZ_AFNU02000001.1"/>
</dbReference>
<accession>U2E007</accession>
<keyword evidence="10 16" id="KW-0227">DNA damage</keyword>
<evidence type="ECO:0000256" key="4">
    <source>
        <dbReference type="ARBA" id="ARBA00022457"/>
    </source>
</evidence>
<reference evidence="18 19" key="1">
    <citation type="journal article" date="2011" name="J. Bacteriol.">
        <title>Genome sequence of Haloplasma contractile, an unusual contractile bacterium from a deep-sea anoxic brine lake.</title>
        <authorList>
            <person name="Antunes A."/>
            <person name="Alam I."/>
            <person name="El Dorry H."/>
            <person name="Siam R."/>
            <person name="Robertson A."/>
            <person name="Bajic V.B."/>
            <person name="Stingl U."/>
        </authorList>
    </citation>
    <scope>NUCLEOTIDE SEQUENCE [LARGE SCALE GENOMIC DNA]</scope>
    <source>
        <strain evidence="18 19">SSD-17B</strain>
    </source>
</reference>
<comment type="subcellular location">
    <subcellularLocation>
        <location evidence="1 16">Cytoplasm</location>
    </subcellularLocation>
</comment>
<dbReference type="Gene3D" id="3.40.1170.60">
    <property type="match status" value="1"/>
</dbReference>
<keyword evidence="9 16" id="KW-0479">Metal-binding</keyword>
<keyword evidence="11 16" id="KW-0460">Magnesium</keyword>
<comment type="caution">
    <text evidence="18">The sequence shown here is derived from an EMBL/GenBank/DDBJ whole genome shotgun (WGS) entry which is preliminary data.</text>
</comment>
<dbReference type="GO" id="GO:0006261">
    <property type="term" value="P:DNA-templated DNA replication"/>
    <property type="evidence" value="ECO:0007669"/>
    <property type="project" value="UniProtKB-UniRule"/>
</dbReference>
<dbReference type="STRING" id="1033810.HLPCO_000433"/>
<dbReference type="NCBIfam" id="NF002492">
    <property type="entry name" value="PRK01810.1"/>
    <property type="match status" value="1"/>
</dbReference>
<evidence type="ECO:0000313" key="19">
    <source>
        <dbReference type="Proteomes" id="UP000005707"/>
    </source>
</evidence>
<dbReference type="EMBL" id="AFNU02000001">
    <property type="protein sequence ID" value="ERJ13767.1"/>
    <property type="molecule type" value="Genomic_DNA"/>
</dbReference>
<gene>
    <name evidence="18" type="primary">dinB1</name>
    <name evidence="16" type="synonym">dinB</name>
    <name evidence="18" type="ORF">HLPCO_000433</name>
</gene>
<protein>
    <recommendedName>
        <fullName evidence="16">DNA polymerase IV</fullName>
        <shortName evidence="16">Pol IV</shortName>
        <ecNumber evidence="16">2.7.7.7</ecNumber>
    </recommendedName>
</protein>
<dbReference type="InterPro" id="IPR024728">
    <property type="entry name" value="PolY_HhH_motif"/>
</dbReference>
<dbReference type="InParanoid" id="U2E007"/>
<evidence type="ECO:0000256" key="15">
    <source>
        <dbReference type="ARBA" id="ARBA00049244"/>
    </source>
</evidence>
<dbReference type="FunFam" id="3.40.1170.60:FF:000001">
    <property type="entry name" value="DNA polymerase IV"/>
    <property type="match status" value="1"/>
</dbReference>
<keyword evidence="8 16" id="KW-0235">DNA replication</keyword>
<evidence type="ECO:0000256" key="7">
    <source>
        <dbReference type="ARBA" id="ARBA00022695"/>
    </source>
</evidence>
<evidence type="ECO:0000256" key="12">
    <source>
        <dbReference type="ARBA" id="ARBA00022932"/>
    </source>
</evidence>
<evidence type="ECO:0000256" key="9">
    <source>
        <dbReference type="ARBA" id="ARBA00022723"/>
    </source>
</evidence>
<proteinExistence type="inferred from homology"/>
<keyword evidence="4 16" id="KW-0515">Mutator protein</keyword>
<keyword evidence="19" id="KW-1185">Reference proteome</keyword>
<comment type="similarity">
    <text evidence="2 16">Belongs to the DNA polymerase type-Y family.</text>
</comment>
<dbReference type="Pfam" id="PF11798">
    <property type="entry name" value="IMS_HHH"/>
    <property type="match status" value="1"/>
</dbReference>
<evidence type="ECO:0000313" key="18">
    <source>
        <dbReference type="EMBL" id="ERJ13767.1"/>
    </source>
</evidence>
<dbReference type="GO" id="GO:0003887">
    <property type="term" value="F:DNA-directed DNA polymerase activity"/>
    <property type="evidence" value="ECO:0007669"/>
    <property type="project" value="UniProtKB-UniRule"/>
</dbReference>
<comment type="subunit">
    <text evidence="3 16">Monomer.</text>
</comment>
<evidence type="ECO:0000256" key="8">
    <source>
        <dbReference type="ARBA" id="ARBA00022705"/>
    </source>
</evidence>
<comment type="cofactor">
    <cofactor evidence="16">
        <name>Mg(2+)</name>
        <dbReference type="ChEBI" id="CHEBI:18420"/>
    </cofactor>
    <text evidence="16">Binds 2 magnesium ions per subunit.</text>
</comment>
<evidence type="ECO:0000256" key="3">
    <source>
        <dbReference type="ARBA" id="ARBA00011245"/>
    </source>
</evidence>
<dbReference type="HAMAP" id="MF_01113">
    <property type="entry name" value="DNApol_IV"/>
    <property type="match status" value="1"/>
</dbReference>
<dbReference type="Pfam" id="PF00817">
    <property type="entry name" value="IMS"/>
    <property type="match status" value="1"/>
</dbReference>
<evidence type="ECO:0000256" key="2">
    <source>
        <dbReference type="ARBA" id="ARBA00010945"/>
    </source>
</evidence>
<dbReference type="SUPFAM" id="SSF100879">
    <property type="entry name" value="Lesion bypass DNA polymerase (Y-family), little finger domain"/>
    <property type="match status" value="1"/>
</dbReference>
<dbReference type="InterPro" id="IPR043128">
    <property type="entry name" value="Rev_trsase/Diguanyl_cyclase"/>
</dbReference>
<keyword evidence="5 16" id="KW-0963">Cytoplasm</keyword>
<sequence>MKNGFKIIFHIDLNAFYTSCEQVEHQRLRNKPIAVGGTRNSNRGVLTTASYEARQFGVSSAMPVYKAKKLCPHLIIVPGNMELYREYSKKFFDFLKTYTTQIEVGSIDEGYLDVTELAKSKHPVELAKEIQTRLHEEIKLPCSIGIAPNKFLAKMASDMKKPLGITVLRRRDVPDMLWSMPIGKMYGIGKKTAPKLLNEEIKTIGDLANKENELKARKVLGNQYNHFYLNANGYGNSKIDLSRHSDYKSVGNSRTYSKNIVKKQEAYQKLDELSEMVSNRLIRKTYLAKTITVQIRYKDFETHTKSKTIEKHVNTKVELFKVIKRLFDELWNQNPIRLLGVSTSNIVEKSEYYEQLDLFSYEKHEEQEDVIKIINSINRKYGDKTIKRGIKKERKRNK</sequence>
<feature type="domain" description="UmuC" evidence="17">
    <location>
        <begin position="8"/>
        <end position="189"/>
    </location>
</feature>
<dbReference type="InterPro" id="IPR022880">
    <property type="entry name" value="DNApol_IV"/>
</dbReference>
<dbReference type="Gene3D" id="3.30.70.270">
    <property type="match status" value="1"/>
</dbReference>
<dbReference type="GO" id="GO:0009432">
    <property type="term" value="P:SOS response"/>
    <property type="evidence" value="ECO:0007669"/>
    <property type="project" value="TreeGrafter"/>
</dbReference>
<dbReference type="InterPro" id="IPR001126">
    <property type="entry name" value="UmuC"/>
</dbReference>
<keyword evidence="14 16" id="KW-0234">DNA repair</keyword>
<dbReference type="InterPro" id="IPR036775">
    <property type="entry name" value="DNA_pol_Y-fam_lit_finger_sf"/>
</dbReference>
<evidence type="ECO:0000256" key="14">
    <source>
        <dbReference type="ARBA" id="ARBA00023204"/>
    </source>
</evidence>
<keyword evidence="7 16" id="KW-0548">Nucleotidyltransferase</keyword>
<dbReference type="Pfam" id="PF11799">
    <property type="entry name" value="IMS_C"/>
    <property type="match status" value="1"/>
</dbReference>
<dbReference type="GO" id="GO:0000287">
    <property type="term" value="F:magnesium ion binding"/>
    <property type="evidence" value="ECO:0007669"/>
    <property type="project" value="UniProtKB-UniRule"/>
</dbReference>
<evidence type="ECO:0000256" key="11">
    <source>
        <dbReference type="ARBA" id="ARBA00022842"/>
    </source>
</evidence>
<evidence type="ECO:0000256" key="16">
    <source>
        <dbReference type="HAMAP-Rule" id="MF_01113"/>
    </source>
</evidence>
<dbReference type="PANTHER" id="PTHR11076">
    <property type="entry name" value="DNA REPAIR POLYMERASE UMUC / TRANSFERASE FAMILY MEMBER"/>
    <property type="match status" value="1"/>
</dbReference>
<organism evidence="18 19">
    <name type="scientific">Haloplasma contractile SSD-17B</name>
    <dbReference type="NCBI Taxonomy" id="1033810"/>
    <lineage>
        <taxon>Bacteria</taxon>
        <taxon>Bacillati</taxon>
        <taxon>Mycoplasmatota</taxon>
        <taxon>Mollicutes</taxon>
        <taxon>Haloplasmatales</taxon>
        <taxon>Haloplasmataceae</taxon>
        <taxon>Haloplasma</taxon>
    </lineage>
</organism>
<dbReference type="AlphaFoldDB" id="U2E007"/>
<dbReference type="eggNOG" id="COG0389">
    <property type="taxonomic scope" value="Bacteria"/>
</dbReference>
<evidence type="ECO:0000259" key="17">
    <source>
        <dbReference type="PROSITE" id="PS50173"/>
    </source>
</evidence>
<dbReference type="Proteomes" id="UP000005707">
    <property type="component" value="Unassembled WGS sequence"/>
</dbReference>
<keyword evidence="13 16" id="KW-0238">DNA-binding</keyword>
<comment type="function">
    <text evidence="16">Poorly processive, error-prone DNA polymerase involved in untargeted mutagenesis. Copies undamaged DNA at stalled replication forks, which arise in vivo from mismatched or misaligned primer ends. These misaligned primers can be extended by PolIV. Exhibits no 3'-5' exonuclease (proofreading) activity. May be involved in translesional synthesis, in conjunction with the beta clamp from PolIII.</text>
</comment>
<dbReference type="Gene3D" id="3.30.1490.100">
    <property type="entry name" value="DNA polymerase, Y-family, little finger domain"/>
    <property type="match status" value="1"/>
</dbReference>
<dbReference type="InterPro" id="IPR050116">
    <property type="entry name" value="DNA_polymerase-Y"/>
</dbReference>
<dbReference type="NCBIfam" id="NF002677">
    <property type="entry name" value="PRK02406.1"/>
    <property type="match status" value="1"/>
</dbReference>
<comment type="catalytic activity">
    <reaction evidence="15 16">
        <text>DNA(n) + a 2'-deoxyribonucleoside 5'-triphosphate = DNA(n+1) + diphosphate</text>
        <dbReference type="Rhea" id="RHEA:22508"/>
        <dbReference type="Rhea" id="RHEA-COMP:17339"/>
        <dbReference type="Rhea" id="RHEA-COMP:17340"/>
        <dbReference type="ChEBI" id="CHEBI:33019"/>
        <dbReference type="ChEBI" id="CHEBI:61560"/>
        <dbReference type="ChEBI" id="CHEBI:173112"/>
        <dbReference type="EC" id="2.7.7.7"/>
    </reaction>
</comment>
<dbReference type="PROSITE" id="PS50173">
    <property type="entry name" value="UMUC"/>
    <property type="match status" value="1"/>
</dbReference>
<dbReference type="Gene3D" id="1.10.150.20">
    <property type="entry name" value="5' to 3' exonuclease, C-terminal subdomain"/>
    <property type="match status" value="1"/>
</dbReference>
<name>U2E007_9MOLU</name>
<feature type="site" description="Substrate discrimination" evidence="16">
    <location>
        <position position="17"/>
    </location>
</feature>
<dbReference type="SUPFAM" id="SSF56672">
    <property type="entry name" value="DNA/RNA polymerases"/>
    <property type="match status" value="1"/>
</dbReference>